<organism evidence="10 11">
    <name type="scientific">Meganyctiphanes norvegica</name>
    <name type="common">Northern krill</name>
    <name type="synonym">Thysanopoda norvegica</name>
    <dbReference type="NCBI Taxonomy" id="48144"/>
    <lineage>
        <taxon>Eukaryota</taxon>
        <taxon>Metazoa</taxon>
        <taxon>Ecdysozoa</taxon>
        <taxon>Arthropoda</taxon>
        <taxon>Crustacea</taxon>
        <taxon>Multicrustacea</taxon>
        <taxon>Malacostraca</taxon>
        <taxon>Eumalacostraca</taxon>
        <taxon>Eucarida</taxon>
        <taxon>Euphausiacea</taxon>
        <taxon>Euphausiidae</taxon>
        <taxon>Meganyctiphanes</taxon>
    </lineage>
</organism>
<comment type="similarity">
    <text evidence="8">Belongs to the small Tim family.</text>
</comment>
<keyword evidence="7 8" id="KW-1015">Disulfide bond</keyword>
<feature type="non-terminal residue" evidence="10">
    <location>
        <position position="142"/>
    </location>
</feature>
<feature type="non-terminal residue" evidence="10">
    <location>
        <position position="1"/>
    </location>
</feature>
<dbReference type="InterPro" id="IPR035427">
    <property type="entry name" value="Tim10-like_dom_sf"/>
</dbReference>
<evidence type="ECO:0000313" key="11">
    <source>
        <dbReference type="Proteomes" id="UP001497623"/>
    </source>
</evidence>
<keyword evidence="8" id="KW-0472">Membrane</keyword>
<sequence>VQRRATRLVFELRDKFQLQDICCYYQLAKKYIVDLVYTLNIQEFTMDLSGVSSQIQAEVQINQFREFLMQYNKLSEMCFNDCVWDFTTRAVKSQEDTCVVNCVTKFTKVTQRISERFQELQLITNENALAQANKLGQKLPGQ</sequence>
<evidence type="ECO:0000259" key="9">
    <source>
        <dbReference type="Pfam" id="PF02953"/>
    </source>
</evidence>
<dbReference type="GO" id="GO:0005743">
    <property type="term" value="C:mitochondrial inner membrane"/>
    <property type="evidence" value="ECO:0007669"/>
    <property type="project" value="UniProtKB-SubCell"/>
</dbReference>
<dbReference type="Gene3D" id="1.10.287.810">
    <property type="entry name" value="Mitochondrial import inner membrane translocase subunit tim13 like domains"/>
    <property type="match status" value="1"/>
</dbReference>
<comment type="domain">
    <text evidence="8">The twin CX3C motif contains 4 conserved Cys residues that form 2 disulfide bonds in the mitochondrial intermembrane space.</text>
</comment>
<dbReference type="SUPFAM" id="SSF144122">
    <property type="entry name" value="Tim10-like"/>
    <property type="match status" value="1"/>
</dbReference>
<keyword evidence="4 8" id="KW-0653">Protein transport</keyword>
<keyword evidence="2" id="KW-0479">Metal-binding</keyword>
<comment type="function">
    <text evidence="8">Mitochondrial intermembrane chaperone that participates in the import and insertion of some multi-pass transmembrane proteins into the mitochondrial inner membrane. Also required for the transfer of beta-barrel precursors from the TOM complex to the sorting and assembly machinery (SAM complex) of the outer membrane. Acts as a chaperone-like protein that protects the hydrophobic precursors from aggregation and guide them through the mitochondrial intermembrane space.</text>
</comment>
<accession>A0AAV2QWP7</accession>
<dbReference type="GO" id="GO:0015031">
    <property type="term" value="P:protein transport"/>
    <property type="evidence" value="ECO:0007669"/>
    <property type="project" value="UniProtKB-KW"/>
</dbReference>
<evidence type="ECO:0000256" key="5">
    <source>
        <dbReference type="ARBA" id="ARBA00023010"/>
    </source>
</evidence>
<dbReference type="InterPro" id="IPR004217">
    <property type="entry name" value="Tim10-like"/>
</dbReference>
<evidence type="ECO:0000313" key="10">
    <source>
        <dbReference type="EMBL" id="CAL4101437.1"/>
    </source>
</evidence>
<keyword evidence="8" id="KW-0999">Mitochondrion inner membrane</keyword>
<comment type="subcellular location">
    <subcellularLocation>
        <location evidence="8">Mitochondrion inner membrane</location>
        <topology evidence="8">Peripheral membrane protein</topology>
        <orientation evidence="8">Intermembrane side</orientation>
    </subcellularLocation>
</comment>
<reference evidence="10 11" key="1">
    <citation type="submission" date="2024-05" db="EMBL/GenBank/DDBJ databases">
        <authorList>
            <person name="Wallberg A."/>
        </authorList>
    </citation>
    <scope>NUCLEOTIDE SEQUENCE [LARGE SCALE GENOMIC DNA]</scope>
</reference>
<dbReference type="AlphaFoldDB" id="A0AAV2QWP7"/>
<keyword evidence="5 8" id="KW-0811">Translocation</keyword>
<name>A0AAV2QWP7_MEGNR</name>
<dbReference type="GO" id="GO:0046872">
    <property type="term" value="F:metal ion binding"/>
    <property type="evidence" value="ECO:0007669"/>
    <property type="project" value="UniProtKB-KW"/>
</dbReference>
<comment type="subunit">
    <text evidence="8">Heterohexamer.</text>
</comment>
<dbReference type="Proteomes" id="UP001497623">
    <property type="component" value="Unassembled WGS sequence"/>
</dbReference>
<keyword evidence="3" id="KW-0862">Zinc</keyword>
<evidence type="ECO:0000256" key="4">
    <source>
        <dbReference type="ARBA" id="ARBA00022927"/>
    </source>
</evidence>
<evidence type="ECO:0000256" key="6">
    <source>
        <dbReference type="ARBA" id="ARBA00023128"/>
    </source>
</evidence>
<dbReference type="PANTHER" id="PTHR13172">
    <property type="entry name" value="MITOCHONDRIAL IMPORT INNER MEMBRANE TRANSLOCASE SUBUNIT TIM9B"/>
    <property type="match status" value="1"/>
</dbReference>
<dbReference type="Pfam" id="PF02953">
    <property type="entry name" value="zf-Tim10_DDP"/>
    <property type="match status" value="1"/>
</dbReference>
<feature type="domain" description="Tim10-like" evidence="9">
    <location>
        <begin position="59"/>
        <end position="119"/>
    </location>
</feature>
<gene>
    <name evidence="10" type="ORF">MNOR_LOCUS17009</name>
</gene>
<keyword evidence="8" id="KW-0143">Chaperone</keyword>
<evidence type="ECO:0000256" key="7">
    <source>
        <dbReference type="ARBA" id="ARBA00023157"/>
    </source>
</evidence>
<evidence type="ECO:0000256" key="8">
    <source>
        <dbReference type="RuleBase" id="RU367043"/>
    </source>
</evidence>
<proteinExistence type="inferred from homology"/>
<keyword evidence="1 8" id="KW-0813">Transport</keyword>
<comment type="caution">
    <text evidence="10">The sequence shown here is derived from an EMBL/GenBank/DDBJ whole genome shotgun (WGS) entry which is preliminary data.</text>
</comment>
<keyword evidence="11" id="KW-1185">Reference proteome</keyword>
<evidence type="ECO:0000256" key="3">
    <source>
        <dbReference type="ARBA" id="ARBA00022833"/>
    </source>
</evidence>
<evidence type="ECO:0000256" key="1">
    <source>
        <dbReference type="ARBA" id="ARBA00022448"/>
    </source>
</evidence>
<keyword evidence="6 8" id="KW-0496">Mitochondrion</keyword>
<dbReference type="InterPro" id="IPR050673">
    <property type="entry name" value="Mito_inner_translocase_sub"/>
</dbReference>
<protein>
    <recommendedName>
        <fullName evidence="8">Mitochondrial import inner membrane translocase subunit</fullName>
    </recommendedName>
</protein>
<evidence type="ECO:0000256" key="2">
    <source>
        <dbReference type="ARBA" id="ARBA00022723"/>
    </source>
</evidence>
<dbReference type="EMBL" id="CAXKWB010011451">
    <property type="protein sequence ID" value="CAL4101437.1"/>
    <property type="molecule type" value="Genomic_DNA"/>
</dbReference>